<dbReference type="EC" id="4.98.1.1" evidence="9 10"/>
<comment type="pathway">
    <text evidence="9 10">Porphyrin-containing compound metabolism; protoheme biosynthesis; protoheme from protoporphyrin-IX: step 1/1.</text>
</comment>
<comment type="subcellular location">
    <subcellularLocation>
        <location evidence="9 10">Cytoplasm</location>
    </subcellularLocation>
</comment>
<gene>
    <name evidence="9 11" type="primary">hemH</name>
    <name evidence="11" type="ORF">P245_06990</name>
</gene>
<dbReference type="CDD" id="cd03411">
    <property type="entry name" value="Ferrochelatase_N"/>
    <property type="match status" value="1"/>
</dbReference>
<dbReference type="NCBIfam" id="TIGR00109">
    <property type="entry name" value="hemH"/>
    <property type="match status" value="1"/>
</dbReference>
<feature type="binding site" evidence="9">
    <location>
        <position position="212"/>
    </location>
    <ligand>
        <name>Fe(2+)</name>
        <dbReference type="ChEBI" id="CHEBI:29033"/>
    </ligand>
</feature>
<accession>A0A0K6IFD1</accession>
<reference evidence="11 12" key="1">
    <citation type="submission" date="2013-09" db="EMBL/GenBank/DDBJ databases">
        <title>High correlation between genotypes and phenotypes of environmental bacteria Comamonas testosteroni strains.</title>
        <authorList>
            <person name="Liu L."/>
            <person name="Zhu W."/>
            <person name="Xia X."/>
            <person name="Xu B."/>
            <person name="Luo M."/>
            <person name="Wang G."/>
        </authorList>
    </citation>
    <scope>NUCLEOTIDE SEQUENCE [LARGE SCALE GENOMIC DNA]</scope>
    <source>
        <strain evidence="11 12">JL14</strain>
    </source>
</reference>
<dbReference type="SUPFAM" id="SSF53800">
    <property type="entry name" value="Chelatase"/>
    <property type="match status" value="1"/>
</dbReference>
<dbReference type="EMBL" id="AWTN01000064">
    <property type="protein sequence ID" value="KGG94940.1"/>
    <property type="molecule type" value="Genomic_DNA"/>
</dbReference>
<comment type="function">
    <text evidence="9 10">Catalyzes the ferrous insertion into protoporphyrin IX.</text>
</comment>
<dbReference type="RefSeq" id="WP_034378276.1">
    <property type="nucleotide sequence ID" value="NZ_AWTN01000064.1"/>
</dbReference>
<evidence type="ECO:0000256" key="7">
    <source>
        <dbReference type="ARBA" id="ARBA00023244"/>
    </source>
</evidence>
<keyword evidence="2 9" id="KW-0963">Cytoplasm</keyword>
<protein>
    <recommendedName>
        <fullName evidence="9 10">Ferrochelatase</fullName>
        <ecNumber evidence="9 10">4.98.1.1</ecNumber>
    </recommendedName>
    <alternativeName>
        <fullName evidence="9">Heme synthase</fullName>
    </alternativeName>
    <alternativeName>
        <fullName evidence="9">Protoheme ferro-lyase</fullName>
    </alternativeName>
</protein>
<evidence type="ECO:0000313" key="11">
    <source>
        <dbReference type="EMBL" id="KGG94940.1"/>
    </source>
</evidence>
<evidence type="ECO:0000256" key="1">
    <source>
        <dbReference type="ARBA" id="ARBA00007718"/>
    </source>
</evidence>
<dbReference type="GO" id="GO:0005737">
    <property type="term" value="C:cytoplasm"/>
    <property type="evidence" value="ECO:0007669"/>
    <property type="project" value="UniProtKB-SubCell"/>
</dbReference>
<comment type="caution">
    <text evidence="11">The sequence shown here is derived from an EMBL/GenBank/DDBJ whole genome shotgun (WGS) entry which is preliminary data.</text>
</comment>
<dbReference type="Proteomes" id="UP000029567">
    <property type="component" value="Unassembled WGS sequence"/>
</dbReference>
<evidence type="ECO:0000256" key="8">
    <source>
        <dbReference type="ARBA" id="ARBA00024536"/>
    </source>
</evidence>
<dbReference type="Gene3D" id="3.40.50.1400">
    <property type="match status" value="2"/>
</dbReference>
<dbReference type="Pfam" id="PF00762">
    <property type="entry name" value="Ferrochelatase"/>
    <property type="match status" value="1"/>
</dbReference>
<dbReference type="HAMAP" id="MF_00323">
    <property type="entry name" value="Ferrochelatase"/>
    <property type="match status" value="1"/>
</dbReference>
<evidence type="ECO:0000256" key="10">
    <source>
        <dbReference type="RuleBase" id="RU000607"/>
    </source>
</evidence>
<dbReference type="UniPathway" id="UPA00252">
    <property type="reaction ID" value="UER00325"/>
</dbReference>
<feature type="binding site" evidence="9">
    <location>
        <position position="293"/>
    </location>
    <ligand>
        <name>Fe(2+)</name>
        <dbReference type="ChEBI" id="CHEBI:29033"/>
    </ligand>
</feature>
<keyword evidence="5 9" id="KW-0350">Heme biosynthesis</keyword>
<name>A0A0E3BNH1_9BURK</name>
<keyword evidence="3 9" id="KW-0479">Metal-binding</keyword>
<evidence type="ECO:0000256" key="5">
    <source>
        <dbReference type="ARBA" id="ARBA00023133"/>
    </source>
</evidence>
<dbReference type="PANTHER" id="PTHR11108">
    <property type="entry name" value="FERROCHELATASE"/>
    <property type="match status" value="1"/>
</dbReference>
<organism evidence="11 12">
    <name type="scientific">Comamonas thiooxydans</name>
    <dbReference type="NCBI Taxonomy" id="363952"/>
    <lineage>
        <taxon>Bacteria</taxon>
        <taxon>Pseudomonadati</taxon>
        <taxon>Pseudomonadota</taxon>
        <taxon>Betaproteobacteria</taxon>
        <taxon>Burkholderiales</taxon>
        <taxon>Comamonadaceae</taxon>
        <taxon>Comamonas</taxon>
    </lineage>
</organism>
<dbReference type="GO" id="GO:0006783">
    <property type="term" value="P:heme biosynthetic process"/>
    <property type="evidence" value="ECO:0007669"/>
    <property type="project" value="UniProtKB-UniRule"/>
</dbReference>
<dbReference type="AlphaFoldDB" id="A0A0E3BNH1"/>
<dbReference type="GO" id="GO:0004325">
    <property type="term" value="F:ferrochelatase activity"/>
    <property type="evidence" value="ECO:0007669"/>
    <property type="project" value="UniProtKB-UniRule"/>
</dbReference>
<evidence type="ECO:0000256" key="6">
    <source>
        <dbReference type="ARBA" id="ARBA00023239"/>
    </source>
</evidence>
<keyword evidence="6 9" id="KW-0456">Lyase</keyword>
<comment type="catalytic activity">
    <reaction evidence="8">
        <text>Fe-coproporphyrin III + 2 H(+) = coproporphyrin III + Fe(2+)</text>
        <dbReference type="Rhea" id="RHEA:49572"/>
        <dbReference type="ChEBI" id="CHEBI:15378"/>
        <dbReference type="ChEBI" id="CHEBI:29033"/>
        <dbReference type="ChEBI" id="CHEBI:68438"/>
        <dbReference type="ChEBI" id="CHEBI:131725"/>
        <dbReference type="EC" id="4.99.1.9"/>
    </reaction>
    <physiologicalReaction direction="right-to-left" evidence="8">
        <dbReference type="Rhea" id="RHEA:49574"/>
    </physiologicalReaction>
</comment>
<accession>A0A0E3BNH1</accession>
<sequence>MPSRFAPEPSFRHDQSARTGILLCNLGTPAAPTAAAVRPYLAEFLGDDRVVEIPKLAWWPILHGIILRTRPAKSAAKYATVWHEKDGSPLLHWTTRQATLLRGWLGERGHNVLVQPAMRYGTPSIAAQLDALKKDGVTRILILPLYPQYSGTTTASVFDAVYDWARTQRHIPELRFVNRYHDDAGYIEALAQRIEAHWRGHGRGDKLVMSFHGVPERTLHLGDPYHCESHKTARLLAERLKLATDQYLVTFQSRFGKAKWLEPYTEPSLIAMAQAGTRRVDVVCPGFTSDCLETLEEIKQEAREAFLHAGGQQFEYIDCLNDSAPWITALSDIARQHMQGWPTGREDDVELKARAQHAKAAGAPQ</sequence>
<dbReference type="InterPro" id="IPR033659">
    <property type="entry name" value="Ferrochelatase_N"/>
</dbReference>
<evidence type="ECO:0000256" key="3">
    <source>
        <dbReference type="ARBA" id="ARBA00022723"/>
    </source>
</evidence>
<dbReference type="CDD" id="cd00419">
    <property type="entry name" value="Ferrochelatase_C"/>
    <property type="match status" value="1"/>
</dbReference>
<keyword evidence="4 9" id="KW-0408">Iron</keyword>
<dbReference type="PANTHER" id="PTHR11108:SF1">
    <property type="entry name" value="FERROCHELATASE, MITOCHONDRIAL"/>
    <property type="match status" value="1"/>
</dbReference>
<dbReference type="InterPro" id="IPR001015">
    <property type="entry name" value="Ferrochelatase"/>
</dbReference>
<dbReference type="InterPro" id="IPR033644">
    <property type="entry name" value="Ferrochelatase_C"/>
</dbReference>
<evidence type="ECO:0000256" key="9">
    <source>
        <dbReference type="HAMAP-Rule" id="MF_00323"/>
    </source>
</evidence>
<comment type="catalytic activity">
    <reaction evidence="9 10">
        <text>heme b + 2 H(+) = protoporphyrin IX + Fe(2+)</text>
        <dbReference type="Rhea" id="RHEA:22584"/>
        <dbReference type="ChEBI" id="CHEBI:15378"/>
        <dbReference type="ChEBI" id="CHEBI:29033"/>
        <dbReference type="ChEBI" id="CHEBI:57306"/>
        <dbReference type="ChEBI" id="CHEBI:60344"/>
        <dbReference type="EC" id="4.98.1.1"/>
    </reaction>
</comment>
<evidence type="ECO:0000256" key="4">
    <source>
        <dbReference type="ARBA" id="ARBA00023004"/>
    </source>
</evidence>
<dbReference type="PROSITE" id="PS00534">
    <property type="entry name" value="FERROCHELATASE"/>
    <property type="match status" value="1"/>
</dbReference>
<comment type="similarity">
    <text evidence="1 9 10">Belongs to the ferrochelatase family.</text>
</comment>
<dbReference type="InterPro" id="IPR019772">
    <property type="entry name" value="Ferrochelatase_AS"/>
</dbReference>
<evidence type="ECO:0000256" key="2">
    <source>
        <dbReference type="ARBA" id="ARBA00022490"/>
    </source>
</evidence>
<proteinExistence type="inferred from homology"/>
<dbReference type="GO" id="GO:0046872">
    <property type="term" value="F:metal ion binding"/>
    <property type="evidence" value="ECO:0007669"/>
    <property type="project" value="UniProtKB-KW"/>
</dbReference>
<dbReference type="FunFam" id="3.40.50.1400:FF:000002">
    <property type="entry name" value="Ferrochelatase"/>
    <property type="match status" value="1"/>
</dbReference>
<keyword evidence="7 9" id="KW-0627">Porphyrin biosynthesis</keyword>
<evidence type="ECO:0000313" key="12">
    <source>
        <dbReference type="Proteomes" id="UP000029567"/>
    </source>
</evidence>